<keyword evidence="1" id="KW-0472">Membrane</keyword>
<sequence>MLKPLYFVSIRYLYLKYHVTHVTFTIAPKTLARVLQSQYHSLMLLQGSFSCMFTLLANVIFARVCKKWLTKSKWQKKKLFISLKQGII</sequence>
<feature type="transmembrane region" description="Helical" evidence="1">
    <location>
        <begin position="43"/>
        <end position="65"/>
    </location>
</feature>
<accession>A0A3M7RJR6</accession>
<evidence type="ECO:0000313" key="2">
    <source>
        <dbReference type="EMBL" id="RNA23637.1"/>
    </source>
</evidence>
<reference evidence="2 3" key="1">
    <citation type="journal article" date="2018" name="Sci. Rep.">
        <title>Genomic signatures of local adaptation to the degree of environmental predictability in rotifers.</title>
        <authorList>
            <person name="Franch-Gras L."/>
            <person name="Hahn C."/>
            <person name="Garcia-Roger E.M."/>
            <person name="Carmona M.J."/>
            <person name="Serra M."/>
            <person name="Gomez A."/>
        </authorList>
    </citation>
    <scope>NUCLEOTIDE SEQUENCE [LARGE SCALE GENOMIC DNA]</scope>
    <source>
        <strain evidence="2">HYR1</strain>
    </source>
</reference>
<keyword evidence="1" id="KW-1133">Transmembrane helix</keyword>
<gene>
    <name evidence="2" type="ORF">BpHYR1_014718</name>
</gene>
<dbReference type="EMBL" id="REGN01003245">
    <property type="protein sequence ID" value="RNA23637.1"/>
    <property type="molecule type" value="Genomic_DNA"/>
</dbReference>
<dbReference type="Proteomes" id="UP000276133">
    <property type="component" value="Unassembled WGS sequence"/>
</dbReference>
<proteinExistence type="predicted"/>
<keyword evidence="3" id="KW-1185">Reference proteome</keyword>
<evidence type="ECO:0000313" key="3">
    <source>
        <dbReference type="Proteomes" id="UP000276133"/>
    </source>
</evidence>
<name>A0A3M7RJR6_BRAPC</name>
<protein>
    <submittedName>
        <fullName evidence="2">Uncharacterized protein</fullName>
    </submittedName>
</protein>
<comment type="caution">
    <text evidence="2">The sequence shown here is derived from an EMBL/GenBank/DDBJ whole genome shotgun (WGS) entry which is preliminary data.</text>
</comment>
<keyword evidence="1" id="KW-0812">Transmembrane</keyword>
<dbReference type="AlphaFoldDB" id="A0A3M7RJR6"/>
<organism evidence="2 3">
    <name type="scientific">Brachionus plicatilis</name>
    <name type="common">Marine rotifer</name>
    <name type="synonym">Brachionus muelleri</name>
    <dbReference type="NCBI Taxonomy" id="10195"/>
    <lineage>
        <taxon>Eukaryota</taxon>
        <taxon>Metazoa</taxon>
        <taxon>Spiralia</taxon>
        <taxon>Gnathifera</taxon>
        <taxon>Rotifera</taxon>
        <taxon>Eurotatoria</taxon>
        <taxon>Monogononta</taxon>
        <taxon>Pseudotrocha</taxon>
        <taxon>Ploima</taxon>
        <taxon>Brachionidae</taxon>
        <taxon>Brachionus</taxon>
    </lineage>
</organism>
<evidence type="ECO:0000256" key="1">
    <source>
        <dbReference type="SAM" id="Phobius"/>
    </source>
</evidence>